<dbReference type="InterPro" id="IPR001594">
    <property type="entry name" value="Palmitoyltrfase_DHHC"/>
</dbReference>
<sequence>MATSAVPATGNPGLTNYIGRFMLAGGFMSVINFFMFVHFYYATAALLDFVVLLILLAMLALFGLSFSSLVKSAIVGPGELPSRFSAARMETFIREELQRALAKARSRSGSAQAAPATELSRVAAANDGDNSNSNGGAEKTRAKEPNWKDVDAAESQQLANVVSTAAILQRSSSAAEEKALERAAAEARLRIYNDDGDSVSHQSEDYMAGEELGVGRTEGNSGSGEEDVVEEHSELPAYMTEAMQIRRQRKIRRGLEIVLVSQTARKMLEVIDGTDMDRKQEEMSFLIPGANWCRFCNFYQMNDTRHCKVCNRCVYRSKLHCICCGRCIGYANSKYYVLFLFYLCLSLVVADALDLYCVSWGYTYFFKASGDTNSVFYLVFVYSASFAVVGVGLLVQYLYAAGRGVGLLTDLLRQQRDELRTVRARNNGVQYQPVLSDRTAPAEEEASASPMPETLPFSWRMAMETVGEGLPLPLWFWPTPTSPAIKETDDPPGFWDAFRESIRLRLRSVADEDDVFSDEDEVREADAADAFSSNASTPAVAHAARVVPSFPPPAARVRYPPKGTDARMAAPVSMTASVAAAPTVYTATVPTYANSSEPPAAGVAPIPKRQVD</sequence>
<dbReference type="EC" id="2.3.1.225" evidence="8"/>
<dbReference type="GO" id="GO:0016020">
    <property type="term" value="C:membrane"/>
    <property type="evidence" value="ECO:0007669"/>
    <property type="project" value="UniProtKB-SubCell"/>
</dbReference>
<comment type="catalytic activity">
    <reaction evidence="8">
        <text>L-cysteinyl-[protein] + hexadecanoyl-CoA = S-hexadecanoyl-L-cysteinyl-[protein] + CoA</text>
        <dbReference type="Rhea" id="RHEA:36683"/>
        <dbReference type="Rhea" id="RHEA-COMP:10131"/>
        <dbReference type="Rhea" id="RHEA-COMP:11032"/>
        <dbReference type="ChEBI" id="CHEBI:29950"/>
        <dbReference type="ChEBI" id="CHEBI:57287"/>
        <dbReference type="ChEBI" id="CHEBI:57379"/>
        <dbReference type="ChEBI" id="CHEBI:74151"/>
        <dbReference type="EC" id="2.3.1.225"/>
    </reaction>
</comment>
<evidence type="ECO:0000256" key="1">
    <source>
        <dbReference type="ARBA" id="ARBA00004141"/>
    </source>
</evidence>
<feature type="region of interest" description="Disordered" evidence="9">
    <location>
        <begin position="591"/>
        <end position="612"/>
    </location>
</feature>
<gene>
    <name evidence="11" type="ORF">CUR178_07773</name>
</gene>
<comment type="subcellular location">
    <subcellularLocation>
        <location evidence="1">Membrane</location>
        <topology evidence="1">Multi-pass membrane protein</topology>
    </subcellularLocation>
</comment>
<organism evidence="11 12">
    <name type="scientific">Leishmania enriettii</name>
    <dbReference type="NCBI Taxonomy" id="5663"/>
    <lineage>
        <taxon>Eukaryota</taxon>
        <taxon>Discoba</taxon>
        <taxon>Euglenozoa</taxon>
        <taxon>Kinetoplastea</taxon>
        <taxon>Metakinetoplastina</taxon>
        <taxon>Trypanosomatida</taxon>
        <taxon>Trypanosomatidae</taxon>
        <taxon>Leishmaniinae</taxon>
        <taxon>Leishmania</taxon>
    </lineage>
</organism>
<feature type="compositionally biased region" description="Low complexity" evidence="9">
    <location>
        <begin position="123"/>
        <end position="137"/>
    </location>
</feature>
<dbReference type="EMBL" id="JAFHKP010000013">
    <property type="protein sequence ID" value="KAG5483452.1"/>
    <property type="molecule type" value="Genomic_DNA"/>
</dbReference>
<dbReference type="OrthoDB" id="302728at2759"/>
<dbReference type="Pfam" id="PF01529">
    <property type="entry name" value="DHHC"/>
    <property type="match status" value="1"/>
</dbReference>
<evidence type="ECO:0000313" key="12">
    <source>
        <dbReference type="Proteomes" id="UP000674179"/>
    </source>
</evidence>
<evidence type="ECO:0000256" key="8">
    <source>
        <dbReference type="RuleBase" id="RU079119"/>
    </source>
</evidence>
<keyword evidence="5 8" id="KW-0472">Membrane</keyword>
<evidence type="ECO:0000256" key="7">
    <source>
        <dbReference type="ARBA" id="ARBA00038298"/>
    </source>
</evidence>
<accession>A0A836HC62</accession>
<dbReference type="PANTHER" id="PTHR22883:SF23">
    <property type="entry name" value="PALMITOYLTRANSFERASE ZDHHC6"/>
    <property type="match status" value="1"/>
</dbReference>
<evidence type="ECO:0000256" key="9">
    <source>
        <dbReference type="SAM" id="MobiDB-lite"/>
    </source>
</evidence>
<keyword evidence="2 8" id="KW-0808">Transferase</keyword>
<evidence type="ECO:0000256" key="4">
    <source>
        <dbReference type="ARBA" id="ARBA00022989"/>
    </source>
</evidence>
<dbReference type="Proteomes" id="UP000674179">
    <property type="component" value="Chromosome 13"/>
</dbReference>
<keyword evidence="3 8" id="KW-0812">Transmembrane</keyword>
<dbReference type="GeneID" id="94174920"/>
<comment type="domain">
    <text evidence="8">The DHHC domain is required for palmitoyltransferase activity.</text>
</comment>
<feature type="transmembrane region" description="Helical" evidence="8">
    <location>
        <begin position="49"/>
        <end position="70"/>
    </location>
</feature>
<keyword evidence="12" id="KW-1185">Reference proteome</keyword>
<feature type="transmembrane region" description="Helical" evidence="8">
    <location>
        <begin position="374"/>
        <end position="399"/>
    </location>
</feature>
<name>A0A836HC62_LEIEN</name>
<dbReference type="InterPro" id="IPR039859">
    <property type="entry name" value="PFA4/ZDH16/20/ERF2-like"/>
</dbReference>
<proteinExistence type="inferred from homology"/>
<evidence type="ECO:0000256" key="3">
    <source>
        <dbReference type="ARBA" id="ARBA00022692"/>
    </source>
</evidence>
<dbReference type="PANTHER" id="PTHR22883">
    <property type="entry name" value="ZINC FINGER DHHC DOMAIN CONTAINING PROTEIN"/>
    <property type="match status" value="1"/>
</dbReference>
<comment type="caution">
    <text evidence="11">The sequence shown here is derived from an EMBL/GenBank/DDBJ whole genome shotgun (WGS) entry which is preliminary data.</text>
</comment>
<evidence type="ECO:0000256" key="5">
    <source>
        <dbReference type="ARBA" id="ARBA00023136"/>
    </source>
</evidence>
<dbReference type="GO" id="GO:0005794">
    <property type="term" value="C:Golgi apparatus"/>
    <property type="evidence" value="ECO:0007669"/>
    <property type="project" value="TreeGrafter"/>
</dbReference>
<dbReference type="RefSeq" id="XP_067694669.1">
    <property type="nucleotide sequence ID" value="XM_067839410.1"/>
</dbReference>
<feature type="transmembrane region" description="Helical" evidence="8">
    <location>
        <begin position="21"/>
        <end position="43"/>
    </location>
</feature>
<feature type="transmembrane region" description="Helical" evidence="8">
    <location>
        <begin position="335"/>
        <end position="362"/>
    </location>
</feature>
<dbReference type="PROSITE" id="PS50216">
    <property type="entry name" value="DHHC"/>
    <property type="match status" value="1"/>
</dbReference>
<evidence type="ECO:0000256" key="6">
    <source>
        <dbReference type="ARBA" id="ARBA00023315"/>
    </source>
</evidence>
<dbReference type="GO" id="GO:0005783">
    <property type="term" value="C:endoplasmic reticulum"/>
    <property type="evidence" value="ECO:0007669"/>
    <property type="project" value="TreeGrafter"/>
</dbReference>
<keyword evidence="4 8" id="KW-1133">Transmembrane helix</keyword>
<feature type="domain" description="Palmitoyltransferase DHHC" evidence="10">
    <location>
        <begin position="290"/>
        <end position="404"/>
    </location>
</feature>
<dbReference type="AlphaFoldDB" id="A0A836HC62"/>
<evidence type="ECO:0000256" key="2">
    <source>
        <dbReference type="ARBA" id="ARBA00022679"/>
    </source>
</evidence>
<dbReference type="GO" id="GO:0019706">
    <property type="term" value="F:protein-cysteine S-palmitoyltransferase activity"/>
    <property type="evidence" value="ECO:0007669"/>
    <property type="project" value="UniProtKB-EC"/>
</dbReference>
<evidence type="ECO:0000313" key="11">
    <source>
        <dbReference type="EMBL" id="KAG5483452.1"/>
    </source>
</evidence>
<evidence type="ECO:0000259" key="10">
    <source>
        <dbReference type="Pfam" id="PF01529"/>
    </source>
</evidence>
<feature type="region of interest" description="Disordered" evidence="9">
    <location>
        <begin position="106"/>
        <end position="146"/>
    </location>
</feature>
<dbReference type="KEGG" id="lenr:94174920"/>
<protein>
    <recommendedName>
        <fullName evidence="8">Palmitoyltransferase</fullName>
        <ecNumber evidence="8">2.3.1.225</ecNumber>
    </recommendedName>
</protein>
<dbReference type="GO" id="GO:0006612">
    <property type="term" value="P:protein targeting to membrane"/>
    <property type="evidence" value="ECO:0007669"/>
    <property type="project" value="TreeGrafter"/>
</dbReference>
<reference evidence="11 12" key="1">
    <citation type="submission" date="2021-02" db="EMBL/GenBank/DDBJ databases">
        <title>Leishmania (Mundinia) enrietti genome sequencing and assembly.</title>
        <authorList>
            <person name="Almutairi H."/>
            <person name="Gatherer D."/>
        </authorList>
    </citation>
    <scope>NUCLEOTIDE SEQUENCE [LARGE SCALE GENOMIC DNA]</scope>
    <source>
        <strain evidence="11">CUR178</strain>
    </source>
</reference>
<keyword evidence="6 8" id="KW-0012">Acyltransferase</keyword>
<comment type="similarity">
    <text evidence="7">Belongs to the DHHC palmitoyltransferase family. PFA5 subfamily.</text>
</comment>